<dbReference type="Gene3D" id="3.30.160.390">
    <property type="entry name" value="Integrase, DNA-binding domain"/>
    <property type="match status" value="1"/>
</dbReference>
<proteinExistence type="predicted"/>
<gene>
    <name evidence="2" type="ORF">METZ01_LOCUS281397</name>
</gene>
<keyword evidence="1" id="KW-0238">DNA-binding</keyword>
<evidence type="ECO:0000313" key="2">
    <source>
        <dbReference type="EMBL" id="SVC28543.1"/>
    </source>
</evidence>
<dbReference type="EMBL" id="UINC01083133">
    <property type="protein sequence ID" value="SVC28543.1"/>
    <property type="molecule type" value="Genomic_DNA"/>
</dbReference>
<dbReference type="AlphaFoldDB" id="A0A382KYE3"/>
<evidence type="ECO:0000256" key="1">
    <source>
        <dbReference type="ARBA" id="ARBA00023125"/>
    </source>
</evidence>
<protein>
    <submittedName>
        <fullName evidence="2">Uncharacterized protein</fullName>
    </submittedName>
</protein>
<organism evidence="2">
    <name type="scientific">marine metagenome</name>
    <dbReference type="NCBI Taxonomy" id="408172"/>
    <lineage>
        <taxon>unclassified sequences</taxon>
        <taxon>metagenomes</taxon>
        <taxon>ecological metagenomes</taxon>
    </lineage>
</organism>
<dbReference type="GO" id="GO:0003677">
    <property type="term" value="F:DNA binding"/>
    <property type="evidence" value="ECO:0007669"/>
    <property type="project" value="UniProtKB-KW"/>
</dbReference>
<sequence>MAWTQATIDNLKPKDKPYKKQEDNLVVKVQATGLIVYYAYIRRQYQYLGEHPTLTLRQAKMKKNELFHDKYMGKFEESKLTFEEFVYFKDFQEWSEGNRVTHQARMASMKATILPILGKVKLSKITKVDINRYKNTRLKAGVKKTTINRELTDISGVITQA</sequence>
<reference evidence="2" key="1">
    <citation type="submission" date="2018-05" db="EMBL/GenBank/DDBJ databases">
        <authorList>
            <person name="Lanie J.A."/>
            <person name="Ng W.-L."/>
            <person name="Kazmierczak K.M."/>
            <person name="Andrzejewski T.M."/>
            <person name="Davidsen T.M."/>
            <person name="Wayne K.J."/>
            <person name="Tettelin H."/>
            <person name="Glass J.I."/>
            <person name="Rusch D."/>
            <person name="Podicherti R."/>
            <person name="Tsui H.-C.T."/>
            <person name="Winkler M.E."/>
        </authorList>
    </citation>
    <scope>NUCLEOTIDE SEQUENCE</scope>
</reference>
<dbReference type="InterPro" id="IPR011010">
    <property type="entry name" value="DNA_brk_join_enz"/>
</dbReference>
<dbReference type="InterPro" id="IPR010998">
    <property type="entry name" value="Integrase_recombinase_N"/>
</dbReference>
<name>A0A382KYE3_9ZZZZ</name>
<accession>A0A382KYE3</accession>
<dbReference type="SUPFAM" id="SSF56349">
    <property type="entry name" value="DNA breaking-rejoining enzymes"/>
    <property type="match status" value="1"/>
</dbReference>
<feature type="non-terminal residue" evidence="2">
    <location>
        <position position="161"/>
    </location>
</feature>
<dbReference type="InterPro" id="IPR038488">
    <property type="entry name" value="Integrase_DNA-bd_sf"/>
</dbReference>
<dbReference type="Gene3D" id="1.10.150.130">
    <property type="match status" value="1"/>
</dbReference>